<comment type="pathway">
    <text evidence="2">Lipid metabolism; sphingolipid metabolism.</text>
</comment>
<comment type="caution">
    <text evidence="11">The sequence shown here is derived from an EMBL/GenBank/DDBJ whole genome shotgun (WGS) entry which is preliminary data.</text>
</comment>
<evidence type="ECO:0000256" key="2">
    <source>
        <dbReference type="ARBA" id="ARBA00004760"/>
    </source>
</evidence>
<evidence type="ECO:0000313" key="11">
    <source>
        <dbReference type="EMBL" id="ROT65645.1"/>
    </source>
</evidence>
<dbReference type="GO" id="GO:0050291">
    <property type="term" value="F:sphingosine N-acyltransferase activity"/>
    <property type="evidence" value="ECO:0007669"/>
    <property type="project" value="InterPro"/>
</dbReference>
<feature type="transmembrane region" description="Helical" evidence="9">
    <location>
        <begin position="232"/>
        <end position="249"/>
    </location>
</feature>
<reference evidence="11 12" key="2">
    <citation type="submission" date="2019-01" db="EMBL/GenBank/DDBJ databases">
        <title>The decoding of complex shrimp genome reveals the adaptation for benthos swimmer, frequently molting mechanism and breeding impact on genome.</title>
        <authorList>
            <person name="Sun Y."/>
            <person name="Gao Y."/>
            <person name="Yu Y."/>
        </authorList>
    </citation>
    <scope>NUCLEOTIDE SEQUENCE [LARGE SCALE GENOMIC DNA]</scope>
    <source>
        <tissue evidence="11">Muscle</tissue>
    </source>
</reference>
<sequence length="379" mass="43758">MREADGSMEFLFIPQIQQYLQDNVASDWWRRCSATFWSQEFWLPAGLTWDDIHTSLYDILFIPLLVGLFFVLLRHCVVEPFLLLPIARKAQIPNKRPRPPEPNKTLQVVFQRYETSPPKKVLAEASRATRLTERQVERWLRRSFAMNRLNRHDKFLDCGFKLVCHVWFGIMGAAVTLSKPWFWDTTLCWKGYPDHPVTTDVYWYYMILLGYYWAITYSELPRPGGKGSDKAQMILHHSLTILLIVFSWTTGYVRIGSLILFVHEYSDIALLAAKVCHYSGNDAPTEPLFVAFLVLWGITRCGILPFWIVRSVFTEATPAGVQMPALYMMQSWFVGLLCLTAIWTGLIVRTVSKKLRGEGLKDARSATEDSESDKAEKKD</sequence>
<keyword evidence="6 7" id="KW-0472">Membrane</keyword>
<name>A0A423SN26_PENVA</name>
<evidence type="ECO:0000256" key="6">
    <source>
        <dbReference type="ARBA" id="ARBA00023136"/>
    </source>
</evidence>
<evidence type="ECO:0000256" key="4">
    <source>
        <dbReference type="ARBA" id="ARBA00022692"/>
    </source>
</evidence>
<dbReference type="PIRSF" id="PIRSF005225">
    <property type="entry name" value="LAG1_LAC1"/>
    <property type="match status" value="1"/>
</dbReference>
<comment type="pathway">
    <text evidence="3">Sphingolipid metabolism.</text>
</comment>
<feature type="transmembrane region" description="Helical" evidence="9">
    <location>
        <begin position="288"/>
        <end position="309"/>
    </location>
</feature>
<evidence type="ECO:0000256" key="9">
    <source>
        <dbReference type="SAM" id="Phobius"/>
    </source>
</evidence>
<evidence type="ECO:0000256" key="1">
    <source>
        <dbReference type="ARBA" id="ARBA00004141"/>
    </source>
</evidence>
<dbReference type="PROSITE" id="PS50922">
    <property type="entry name" value="TLC"/>
    <property type="match status" value="1"/>
</dbReference>
<evidence type="ECO:0000256" key="5">
    <source>
        <dbReference type="ARBA" id="ARBA00022989"/>
    </source>
</evidence>
<comment type="subcellular location">
    <subcellularLocation>
        <location evidence="1">Membrane</location>
        <topology evidence="1">Multi-pass membrane protein</topology>
    </subcellularLocation>
</comment>
<dbReference type="PANTHER" id="PTHR12560:SF0">
    <property type="entry name" value="LD18904P"/>
    <property type="match status" value="1"/>
</dbReference>
<evidence type="ECO:0000256" key="8">
    <source>
        <dbReference type="SAM" id="MobiDB-lite"/>
    </source>
</evidence>
<accession>A0A423SN26</accession>
<feature type="transmembrane region" description="Helical" evidence="9">
    <location>
        <begin position="329"/>
        <end position="348"/>
    </location>
</feature>
<protein>
    <submittedName>
        <fullName evidence="11">Putative ceramide synthase 6 isoform X2</fullName>
    </submittedName>
</protein>
<keyword evidence="12" id="KW-1185">Reference proteome</keyword>
<dbReference type="Gene3D" id="1.10.10.60">
    <property type="entry name" value="Homeodomain-like"/>
    <property type="match status" value="1"/>
</dbReference>
<keyword evidence="5 9" id="KW-1133">Transmembrane helix</keyword>
<dbReference type="Pfam" id="PF03798">
    <property type="entry name" value="TRAM_LAG1_CLN8"/>
    <property type="match status" value="1"/>
</dbReference>
<dbReference type="InterPro" id="IPR016439">
    <property type="entry name" value="Lag1/Lac1-like"/>
</dbReference>
<dbReference type="AlphaFoldDB" id="A0A423SN26"/>
<dbReference type="OrthoDB" id="537032at2759"/>
<evidence type="ECO:0000313" key="12">
    <source>
        <dbReference type="Proteomes" id="UP000283509"/>
    </source>
</evidence>
<dbReference type="STRING" id="6689.A0A423SN26"/>
<evidence type="ECO:0000259" key="10">
    <source>
        <dbReference type="PROSITE" id="PS50922"/>
    </source>
</evidence>
<dbReference type="InterPro" id="IPR006634">
    <property type="entry name" value="TLC-dom"/>
</dbReference>
<dbReference type="GO" id="GO:0016020">
    <property type="term" value="C:membrane"/>
    <property type="evidence" value="ECO:0007669"/>
    <property type="project" value="UniProtKB-SubCell"/>
</dbReference>
<dbReference type="PANTHER" id="PTHR12560">
    <property type="entry name" value="LONGEVITY ASSURANCE FACTOR 1 LAG1"/>
    <property type="match status" value="1"/>
</dbReference>
<feature type="transmembrane region" description="Helical" evidence="9">
    <location>
        <begin position="202"/>
        <end position="220"/>
    </location>
</feature>
<organism evidence="11 12">
    <name type="scientific">Penaeus vannamei</name>
    <name type="common">Whiteleg shrimp</name>
    <name type="synonym">Litopenaeus vannamei</name>
    <dbReference type="NCBI Taxonomy" id="6689"/>
    <lineage>
        <taxon>Eukaryota</taxon>
        <taxon>Metazoa</taxon>
        <taxon>Ecdysozoa</taxon>
        <taxon>Arthropoda</taxon>
        <taxon>Crustacea</taxon>
        <taxon>Multicrustacea</taxon>
        <taxon>Malacostraca</taxon>
        <taxon>Eumalacostraca</taxon>
        <taxon>Eucarida</taxon>
        <taxon>Decapoda</taxon>
        <taxon>Dendrobranchiata</taxon>
        <taxon>Penaeoidea</taxon>
        <taxon>Penaeidae</taxon>
        <taxon>Penaeus</taxon>
    </lineage>
</organism>
<keyword evidence="4 7" id="KW-0812">Transmembrane</keyword>
<feature type="region of interest" description="Disordered" evidence="8">
    <location>
        <begin position="357"/>
        <end position="379"/>
    </location>
</feature>
<gene>
    <name evidence="11" type="ORF">C7M84_016382</name>
</gene>
<proteinExistence type="predicted"/>
<feature type="domain" description="TLC" evidence="10">
    <location>
        <begin position="153"/>
        <end position="356"/>
    </location>
</feature>
<dbReference type="Proteomes" id="UP000283509">
    <property type="component" value="Unassembled WGS sequence"/>
</dbReference>
<dbReference type="GO" id="GO:0046513">
    <property type="term" value="P:ceramide biosynthetic process"/>
    <property type="evidence" value="ECO:0007669"/>
    <property type="project" value="InterPro"/>
</dbReference>
<dbReference type="UniPathway" id="UPA00222"/>
<dbReference type="EMBL" id="QCYY01003063">
    <property type="protein sequence ID" value="ROT65645.1"/>
    <property type="molecule type" value="Genomic_DNA"/>
</dbReference>
<dbReference type="SMART" id="SM00724">
    <property type="entry name" value="TLC"/>
    <property type="match status" value="1"/>
</dbReference>
<reference evidence="11 12" key="1">
    <citation type="submission" date="2018-04" db="EMBL/GenBank/DDBJ databases">
        <authorList>
            <person name="Zhang X."/>
            <person name="Yuan J."/>
            <person name="Li F."/>
            <person name="Xiang J."/>
        </authorList>
    </citation>
    <scope>NUCLEOTIDE SEQUENCE [LARGE SCALE GENOMIC DNA]</scope>
    <source>
        <tissue evidence="11">Muscle</tissue>
    </source>
</reference>
<evidence type="ECO:0000256" key="3">
    <source>
        <dbReference type="ARBA" id="ARBA00004991"/>
    </source>
</evidence>
<evidence type="ECO:0000256" key="7">
    <source>
        <dbReference type="PROSITE-ProRule" id="PRU00205"/>
    </source>
</evidence>
<feature type="transmembrane region" description="Helical" evidence="9">
    <location>
        <begin position="59"/>
        <end position="86"/>
    </location>
</feature>